<keyword evidence="4" id="KW-1185">Reference proteome</keyword>
<evidence type="ECO:0000313" key="4">
    <source>
        <dbReference type="Proteomes" id="UP001589709"/>
    </source>
</evidence>
<evidence type="ECO:0000256" key="1">
    <source>
        <dbReference type="SAM" id="MobiDB-lite"/>
    </source>
</evidence>
<evidence type="ECO:0000256" key="2">
    <source>
        <dbReference type="SAM" id="SignalP"/>
    </source>
</evidence>
<sequence length="109" mass="11662">MSTSPQTRRTVRRRTWPRMLALLLALLLPVAHAESAAVPVAAVAGEVAEADVLDTALRPPGRDSHRPVVPQRPVHPAPSPAPATPAHAPRTPTGPPYPLRTLRSVVLRC</sequence>
<gene>
    <name evidence="3" type="ORF">ACFF45_27255</name>
</gene>
<reference evidence="3 4" key="1">
    <citation type="submission" date="2024-09" db="EMBL/GenBank/DDBJ databases">
        <authorList>
            <person name="Sun Q."/>
            <person name="Mori K."/>
        </authorList>
    </citation>
    <scope>NUCLEOTIDE SEQUENCE [LARGE SCALE GENOMIC DNA]</scope>
    <source>
        <strain evidence="3 4">JCM 6917</strain>
    </source>
</reference>
<dbReference type="EMBL" id="JBHMCY010000065">
    <property type="protein sequence ID" value="MFB9466312.1"/>
    <property type="molecule type" value="Genomic_DNA"/>
</dbReference>
<feature type="signal peptide" evidence="2">
    <location>
        <begin position="1"/>
        <end position="33"/>
    </location>
</feature>
<feature type="chain" id="PRO_5045494442" description="Secreted protein" evidence="2">
    <location>
        <begin position="34"/>
        <end position="109"/>
    </location>
</feature>
<evidence type="ECO:0008006" key="5">
    <source>
        <dbReference type="Google" id="ProtNLM"/>
    </source>
</evidence>
<accession>A0ABV5N7P0</accession>
<dbReference type="RefSeq" id="WP_381349217.1">
    <property type="nucleotide sequence ID" value="NZ_JBHMCY010000065.1"/>
</dbReference>
<dbReference type="Proteomes" id="UP001589709">
    <property type="component" value="Unassembled WGS sequence"/>
</dbReference>
<proteinExistence type="predicted"/>
<keyword evidence="2" id="KW-0732">Signal</keyword>
<feature type="compositionally biased region" description="Pro residues" evidence="1">
    <location>
        <begin position="73"/>
        <end position="83"/>
    </location>
</feature>
<evidence type="ECO:0000313" key="3">
    <source>
        <dbReference type="EMBL" id="MFB9466312.1"/>
    </source>
</evidence>
<comment type="caution">
    <text evidence="3">The sequence shown here is derived from an EMBL/GenBank/DDBJ whole genome shotgun (WGS) entry which is preliminary data.</text>
</comment>
<organism evidence="3 4">
    <name type="scientific">Streptomyces cinereospinus</name>
    <dbReference type="NCBI Taxonomy" id="285561"/>
    <lineage>
        <taxon>Bacteria</taxon>
        <taxon>Bacillati</taxon>
        <taxon>Actinomycetota</taxon>
        <taxon>Actinomycetes</taxon>
        <taxon>Kitasatosporales</taxon>
        <taxon>Streptomycetaceae</taxon>
        <taxon>Streptomyces</taxon>
    </lineage>
</organism>
<protein>
    <recommendedName>
        <fullName evidence="5">Secreted protein</fullName>
    </recommendedName>
</protein>
<name>A0ABV5N7P0_9ACTN</name>
<feature type="region of interest" description="Disordered" evidence="1">
    <location>
        <begin position="54"/>
        <end position="100"/>
    </location>
</feature>